<protein>
    <submittedName>
        <fullName evidence="1">Uncharacterized protein</fullName>
    </submittedName>
</protein>
<gene>
    <name evidence="1" type="ORF">D0469_13475</name>
</gene>
<sequence>MEKKSLRAIIVIGVNEGYGENEETDPLQMAVQAWQEVAEELYGKKGIYVSAIAHKSKAVYRREWGCPAGGEDTVTFTASTNPEYNSDVEVWKEAVENITKKMKDLLKQDTVTLEFEETKMVFFD</sequence>
<dbReference type="OrthoDB" id="1911699at2"/>
<dbReference type="RefSeq" id="WP_117327262.1">
    <property type="nucleotide sequence ID" value="NZ_QVTE01000037.1"/>
</dbReference>
<comment type="caution">
    <text evidence="1">The sequence shown here is derived from an EMBL/GenBank/DDBJ whole genome shotgun (WGS) entry which is preliminary data.</text>
</comment>
<reference evidence="1 2" key="1">
    <citation type="submission" date="2018-08" db="EMBL/GenBank/DDBJ databases">
        <title>Bacillus chawlae sp. nov., Bacillus glennii sp. nov., and Bacillus saganii sp. nov. Isolated from the Vehicle Assembly Building at Kennedy Space Center where the Viking Spacecraft were Assembled.</title>
        <authorList>
            <person name="Seuylemezian A."/>
            <person name="Vaishampayan P."/>
        </authorList>
    </citation>
    <scope>NUCLEOTIDE SEQUENCE [LARGE SCALE GENOMIC DNA]</scope>
    <source>
        <strain evidence="1 2">V47-23a</strain>
    </source>
</reference>
<evidence type="ECO:0000313" key="2">
    <source>
        <dbReference type="Proteomes" id="UP000264541"/>
    </source>
</evidence>
<dbReference type="AlphaFoldDB" id="A0A372LLR5"/>
<name>A0A372LLR5_9BACI</name>
<accession>A0A372LLR5</accession>
<dbReference type="Proteomes" id="UP000264541">
    <property type="component" value="Unassembled WGS sequence"/>
</dbReference>
<organism evidence="1 2">
    <name type="scientific">Peribacillus saganii</name>
    <dbReference type="NCBI Taxonomy" id="2303992"/>
    <lineage>
        <taxon>Bacteria</taxon>
        <taxon>Bacillati</taxon>
        <taxon>Bacillota</taxon>
        <taxon>Bacilli</taxon>
        <taxon>Bacillales</taxon>
        <taxon>Bacillaceae</taxon>
        <taxon>Peribacillus</taxon>
    </lineage>
</organism>
<evidence type="ECO:0000313" key="1">
    <source>
        <dbReference type="EMBL" id="RFU67924.1"/>
    </source>
</evidence>
<proteinExistence type="predicted"/>
<keyword evidence="2" id="KW-1185">Reference proteome</keyword>
<dbReference type="EMBL" id="QVTE01000037">
    <property type="protein sequence ID" value="RFU67924.1"/>
    <property type="molecule type" value="Genomic_DNA"/>
</dbReference>